<dbReference type="Proteomes" id="UP000095287">
    <property type="component" value="Unplaced"/>
</dbReference>
<feature type="compositionally biased region" description="Basic and acidic residues" evidence="1">
    <location>
        <begin position="19"/>
        <end position="33"/>
    </location>
</feature>
<keyword evidence="2" id="KW-1185">Reference proteome</keyword>
<accession>A0A1I7YMP0</accession>
<feature type="region of interest" description="Disordered" evidence="1">
    <location>
        <begin position="1"/>
        <end position="33"/>
    </location>
</feature>
<proteinExistence type="predicted"/>
<evidence type="ECO:0000313" key="2">
    <source>
        <dbReference type="Proteomes" id="UP000095287"/>
    </source>
</evidence>
<reference evidence="3" key="1">
    <citation type="submission" date="2016-11" db="UniProtKB">
        <authorList>
            <consortium name="WormBaseParasite"/>
        </authorList>
    </citation>
    <scope>IDENTIFICATION</scope>
</reference>
<evidence type="ECO:0000313" key="3">
    <source>
        <dbReference type="WBParaSite" id="L893_g17882.t1"/>
    </source>
</evidence>
<dbReference type="WBParaSite" id="L893_g17882.t1">
    <property type="protein sequence ID" value="L893_g17882.t1"/>
    <property type="gene ID" value="L893_g17882"/>
</dbReference>
<name>A0A1I7YMP0_9BILA</name>
<dbReference type="AlphaFoldDB" id="A0A1I7YMP0"/>
<protein>
    <submittedName>
        <fullName evidence="3">Uncharacterized protein</fullName>
    </submittedName>
</protein>
<sequence length="122" mass="13797">MTTFTYPKHRRSRASRSTKPTEVRRDDMTGTRTEQKCARVMFQRRDSPTHFSHVYDQNEFLPKDSRFAITTCHSEKAHRALLTQISPCLPSSLIGPNMVAAATPACGTCARRRPPEERSSGS</sequence>
<organism evidence="2 3">
    <name type="scientific">Steinernema glaseri</name>
    <dbReference type="NCBI Taxonomy" id="37863"/>
    <lineage>
        <taxon>Eukaryota</taxon>
        <taxon>Metazoa</taxon>
        <taxon>Ecdysozoa</taxon>
        <taxon>Nematoda</taxon>
        <taxon>Chromadorea</taxon>
        <taxon>Rhabditida</taxon>
        <taxon>Tylenchina</taxon>
        <taxon>Panagrolaimomorpha</taxon>
        <taxon>Strongyloidoidea</taxon>
        <taxon>Steinernematidae</taxon>
        <taxon>Steinernema</taxon>
    </lineage>
</organism>
<feature type="compositionally biased region" description="Basic residues" evidence="1">
    <location>
        <begin position="7"/>
        <end position="16"/>
    </location>
</feature>
<evidence type="ECO:0000256" key="1">
    <source>
        <dbReference type="SAM" id="MobiDB-lite"/>
    </source>
</evidence>